<name>A0A7E4V2V0_PANRE</name>
<keyword evidence="3" id="KW-0732">Signal</keyword>
<keyword evidence="2" id="KW-0812">Transmembrane</keyword>
<feature type="region of interest" description="Disordered" evidence="1">
    <location>
        <begin position="196"/>
        <end position="226"/>
    </location>
</feature>
<evidence type="ECO:0000256" key="2">
    <source>
        <dbReference type="SAM" id="Phobius"/>
    </source>
</evidence>
<dbReference type="AlphaFoldDB" id="A0A7E4V2V0"/>
<feature type="transmembrane region" description="Helical" evidence="2">
    <location>
        <begin position="237"/>
        <end position="256"/>
    </location>
</feature>
<reference evidence="4" key="1">
    <citation type="journal article" date="2013" name="Genetics">
        <title>The draft genome and transcriptome of Panagrellus redivivus are shaped by the harsh demands of a free-living lifestyle.</title>
        <authorList>
            <person name="Srinivasan J."/>
            <person name="Dillman A.R."/>
            <person name="Macchietto M.G."/>
            <person name="Heikkinen L."/>
            <person name="Lakso M."/>
            <person name="Fracchia K.M."/>
            <person name="Antoshechkin I."/>
            <person name="Mortazavi A."/>
            <person name="Wong G."/>
            <person name="Sternberg P.W."/>
        </authorList>
    </citation>
    <scope>NUCLEOTIDE SEQUENCE [LARGE SCALE GENOMIC DNA]</scope>
    <source>
        <strain evidence="4">MT8872</strain>
    </source>
</reference>
<proteinExistence type="predicted"/>
<feature type="chain" id="PRO_5028885634" evidence="3">
    <location>
        <begin position="22"/>
        <end position="257"/>
    </location>
</feature>
<sequence length="257" mass="27789">MPSKTVIFVTVFLSALTIANAILCNVDTKGDDTECPSNYCFISVSADKDLKAIKKCADAVPEHKKHEVNTWINSGGSYIFVCDENNCNSARSNIMDNLKEVTEGNLVCQYNKKARGNGRDAGDWSLKSCTQIGVNARCAYTKNLETNETWQDCMIYLGDAEVVLNTKKCVKTETEYSYICNTTLCNNAHVCDQLELGKPSPFDQPPPGPAPGPGQSPPAPGPVPAPAVSTPKNIGSIFNLPTIVMSVLVIGICFTVR</sequence>
<keyword evidence="4" id="KW-1185">Reference proteome</keyword>
<accession>A0A7E4V2V0</accession>
<feature type="compositionally biased region" description="Pro residues" evidence="1">
    <location>
        <begin position="202"/>
        <end position="225"/>
    </location>
</feature>
<reference evidence="5" key="2">
    <citation type="submission" date="2020-10" db="UniProtKB">
        <authorList>
            <consortium name="WormBaseParasite"/>
        </authorList>
    </citation>
    <scope>IDENTIFICATION</scope>
</reference>
<evidence type="ECO:0000313" key="5">
    <source>
        <dbReference type="WBParaSite" id="Pan_g15887.t2"/>
    </source>
</evidence>
<protein>
    <submittedName>
        <fullName evidence="5">Secreted protein</fullName>
    </submittedName>
</protein>
<evidence type="ECO:0000256" key="3">
    <source>
        <dbReference type="SAM" id="SignalP"/>
    </source>
</evidence>
<organism evidence="4 5">
    <name type="scientific">Panagrellus redivivus</name>
    <name type="common">Microworm</name>
    <dbReference type="NCBI Taxonomy" id="6233"/>
    <lineage>
        <taxon>Eukaryota</taxon>
        <taxon>Metazoa</taxon>
        <taxon>Ecdysozoa</taxon>
        <taxon>Nematoda</taxon>
        <taxon>Chromadorea</taxon>
        <taxon>Rhabditida</taxon>
        <taxon>Tylenchina</taxon>
        <taxon>Panagrolaimomorpha</taxon>
        <taxon>Panagrolaimoidea</taxon>
        <taxon>Panagrolaimidae</taxon>
        <taxon>Panagrellus</taxon>
    </lineage>
</organism>
<evidence type="ECO:0000256" key="1">
    <source>
        <dbReference type="SAM" id="MobiDB-lite"/>
    </source>
</evidence>
<dbReference type="Proteomes" id="UP000492821">
    <property type="component" value="Unassembled WGS sequence"/>
</dbReference>
<evidence type="ECO:0000313" key="4">
    <source>
        <dbReference type="Proteomes" id="UP000492821"/>
    </source>
</evidence>
<feature type="signal peptide" evidence="3">
    <location>
        <begin position="1"/>
        <end position="21"/>
    </location>
</feature>
<keyword evidence="2" id="KW-0472">Membrane</keyword>
<dbReference type="WBParaSite" id="Pan_g15887.t2">
    <property type="protein sequence ID" value="Pan_g15887.t2"/>
    <property type="gene ID" value="Pan_g15887"/>
</dbReference>
<keyword evidence="2" id="KW-1133">Transmembrane helix</keyword>